<dbReference type="RefSeq" id="XP_068355074.1">
    <property type="nucleotide sequence ID" value="XM_068507751.1"/>
</dbReference>
<dbReference type="VEuPathDB" id="TrichDB:TRFO_31132"/>
<evidence type="ECO:0000313" key="2">
    <source>
        <dbReference type="Proteomes" id="UP000179807"/>
    </source>
</evidence>
<dbReference type="Proteomes" id="UP000179807">
    <property type="component" value="Unassembled WGS sequence"/>
</dbReference>
<reference evidence="1" key="1">
    <citation type="submission" date="2016-10" db="EMBL/GenBank/DDBJ databases">
        <authorList>
            <person name="Benchimol M."/>
            <person name="Almeida L.G."/>
            <person name="Vasconcelos A.T."/>
            <person name="Perreira-Neves A."/>
            <person name="Rosa I.A."/>
            <person name="Tasca T."/>
            <person name="Bogo M.R."/>
            <person name="de Souza W."/>
        </authorList>
    </citation>
    <scope>NUCLEOTIDE SEQUENCE [LARGE SCALE GENOMIC DNA]</scope>
    <source>
        <strain evidence="1">K</strain>
    </source>
</reference>
<keyword evidence="2" id="KW-1185">Reference proteome</keyword>
<comment type="caution">
    <text evidence="1">The sequence shown here is derived from an EMBL/GenBank/DDBJ whole genome shotgun (WGS) entry which is preliminary data.</text>
</comment>
<dbReference type="GeneID" id="94842455"/>
<name>A0A1J4JT73_9EUKA</name>
<dbReference type="EMBL" id="MLAK01000889">
    <property type="protein sequence ID" value="OHT01938.1"/>
    <property type="molecule type" value="Genomic_DNA"/>
</dbReference>
<evidence type="ECO:0000313" key="1">
    <source>
        <dbReference type="EMBL" id="OHT01938.1"/>
    </source>
</evidence>
<proteinExistence type="predicted"/>
<sequence length="190" mass="22352">MEKKVKTVQEKWPDDDRSYEFIHAQVKHLKSFAKDDQNDFNFETAKPPIRNSNIKKISLQPVKSSDYLFHSINNTSSLPYNYPPQKNIHKKIQRFDERIAATPISRSSTNDGRKVSRRIKRIVEDGIHEEHKIEFNFTPVKDSFAARSFKCYLKTEGIRSLSLLEDVPFDEYAFHSKVEYDSDLFRKAYS</sequence>
<accession>A0A1J4JT73</accession>
<protein>
    <submittedName>
        <fullName evidence="1">Uncharacterized protein</fullName>
    </submittedName>
</protein>
<dbReference type="AlphaFoldDB" id="A0A1J4JT73"/>
<gene>
    <name evidence="1" type="ORF">TRFO_31132</name>
</gene>
<organism evidence="1 2">
    <name type="scientific">Tritrichomonas foetus</name>
    <dbReference type="NCBI Taxonomy" id="1144522"/>
    <lineage>
        <taxon>Eukaryota</taxon>
        <taxon>Metamonada</taxon>
        <taxon>Parabasalia</taxon>
        <taxon>Tritrichomonadida</taxon>
        <taxon>Tritrichomonadidae</taxon>
        <taxon>Tritrichomonas</taxon>
    </lineage>
</organism>